<evidence type="ECO:0000313" key="1">
    <source>
        <dbReference type="EMBL" id="GHO56030.1"/>
    </source>
</evidence>
<dbReference type="Proteomes" id="UP000654345">
    <property type="component" value="Unassembled WGS sequence"/>
</dbReference>
<proteinExistence type="predicted"/>
<accession>A0ABQ3UUC6</accession>
<organism evidence="1 2">
    <name type="scientific">Ktedonobacter robiniae</name>
    <dbReference type="NCBI Taxonomy" id="2778365"/>
    <lineage>
        <taxon>Bacteria</taxon>
        <taxon>Bacillati</taxon>
        <taxon>Chloroflexota</taxon>
        <taxon>Ktedonobacteria</taxon>
        <taxon>Ktedonobacterales</taxon>
        <taxon>Ktedonobacteraceae</taxon>
        <taxon>Ktedonobacter</taxon>
    </lineage>
</organism>
<protein>
    <submittedName>
        <fullName evidence="1">Uncharacterized protein</fullName>
    </submittedName>
</protein>
<gene>
    <name evidence="1" type="ORF">KSB_45050</name>
</gene>
<sequence>MPIKLTKEEQEFRKPLIAHFDAKAVNLDRMLVNLFMLIKYGGRRPVTTRARGEVTIDSLYERLTRDPNTQKGLSGYPEITKKWLSSDLIDVVSRGEQGKEAVAAPIPLSLDAYKLRNTKYTRDYNSSDQAYNMLYAGDPDIIKCLRECFGEREATPAVQLDLDTLVIKRLVSDKDLHDTPSSDNKELLIPLLSQAPARLLADDVRRLLAYQEVVPRHVMLDYLKTILGIHMGLYMLRLFSLLPGWVKVKRTGGTCEHCLGPSKNDFMIPCLYKPLLLIDMGNDYQSTMATMSQANALEQFARINDYIKAVFTVNQLLYYLNNDFSRRGEPASVQEALATYHNPPADFEIMFKLRLNTLFQELDHQRQDADDPGISSRKQAKEQAQWSEIDAIRDMQLSPFEMFIEVVSYIRTPFHQKYHIALLDSLLQKNEDTGLVRQGRSRKNGRRFHIGSRLLEVLVQIAVLEQDGPNHFRSRPILIDELVRWLLDRYGFVINGLDVPALAEQAGVRELAAYRDNLRALKDRLREIGFYIDLSDAYNAQTIRPRYRLEGK</sequence>
<dbReference type="InterPro" id="IPR058120">
    <property type="entry name" value="MADS7"/>
</dbReference>
<dbReference type="EMBL" id="BNJG01000002">
    <property type="protein sequence ID" value="GHO56030.1"/>
    <property type="molecule type" value="Genomic_DNA"/>
</dbReference>
<keyword evidence="2" id="KW-1185">Reference proteome</keyword>
<dbReference type="Pfam" id="PF26611">
    <property type="entry name" value="MAD7"/>
    <property type="match status" value="1"/>
</dbReference>
<evidence type="ECO:0000313" key="2">
    <source>
        <dbReference type="Proteomes" id="UP000654345"/>
    </source>
</evidence>
<comment type="caution">
    <text evidence="1">The sequence shown here is derived from an EMBL/GenBank/DDBJ whole genome shotgun (WGS) entry which is preliminary data.</text>
</comment>
<reference evidence="1 2" key="1">
    <citation type="journal article" date="2021" name="Int. J. Syst. Evol. Microbiol.">
        <title>Reticulibacter mediterranei gen. nov., sp. nov., within the new family Reticulibacteraceae fam. nov., and Ktedonospora formicarum gen. nov., sp. nov., Ktedonobacter robiniae sp. nov., Dictyobacter formicarum sp. nov. and Dictyobacter arantiisoli sp. nov., belonging to the class Ktedonobacteria.</title>
        <authorList>
            <person name="Yabe S."/>
            <person name="Zheng Y."/>
            <person name="Wang C.M."/>
            <person name="Sakai Y."/>
            <person name="Abe K."/>
            <person name="Yokota A."/>
            <person name="Donadio S."/>
            <person name="Cavaletti L."/>
            <person name="Monciardini P."/>
        </authorList>
    </citation>
    <scope>NUCLEOTIDE SEQUENCE [LARGE SCALE GENOMIC DNA]</scope>
    <source>
        <strain evidence="1 2">SOSP1-30</strain>
    </source>
</reference>
<dbReference type="RefSeq" id="WP_201372619.1">
    <property type="nucleotide sequence ID" value="NZ_BNJG01000002.1"/>
</dbReference>
<name>A0ABQ3UUC6_9CHLR</name>
<dbReference type="NCBIfam" id="NF047733">
    <property type="entry name" value="antiphage_MADS7"/>
    <property type="match status" value="1"/>
</dbReference>